<feature type="region of interest" description="Disordered" evidence="1">
    <location>
        <begin position="72"/>
        <end position="141"/>
    </location>
</feature>
<evidence type="ECO:0000313" key="4">
    <source>
        <dbReference type="Proteomes" id="UP000091857"/>
    </source>
</evidence>
<feature type="compositionally biased region" description="Basic and acidic residues" evidence="1">
    <location>
        <begin position="80"/>
        <end position="96"/>
    </location>
</feature>
<protein>
    <recommendedName>
        <fullName evidence="5">Transmembrane protein</fullName>
    </recommendedName>
</protein>
<evidence type="ECO:0000256" key="1">
    <source>
        <dbReference type="SAM" id="MobiDB-lite"/>
    </source>
</evidence>
<evidence type="ECO:0000313" key="3">
    <source>
        <dbReference type="EMBL" id="OAY33243.1"/>
    </source>
</evidence>
<sequence length="141" mass="15877">MDKWFLLLFIIISLEFLSGIGDGGEHMAQNRQEKPPFAKMVLDKLSTLKKSHQNSLEKLKSIVHRFQLQYFPPNLEGSDDEGKSQDGGKMKEEAGKSFEVSKMTAEESGKSAEKVVGEAADKVKDKLSRDDEEKSHPHEEL</sequence>
<evidence type="ECO:0000256" key="2">
    <source>
        <dbReference type="SAM" id="SignalP"/>
    </source>
</evidence>
<accession>A0A2C9URA2</accession>
<dbReference type="Gramene" id="Manes.13G079700.1.v8.1">
    <property type="protein sequence ID" value="Manes.13G079700.1.v8.1.CDS"/>
    <property type="gene ID" value="Manes.13G079700.v8.1"/>
</dbReference>
<reference evidence="4" key="1">
    <citation type="journal article" date="2016" name="Nat. Biotechnol.">
        <title>Sequencing wild and cultivated cassava and related species reveals extensive interspecific hybridization and genetic diversity.</title>
        <authorList>
            <person name="Bredeson J.V."/>
            <person name="Lyons J.B."/>
            <person name="Prochnik S.E."/>
            <person name="Wu G.A."/>
            <person name="Ha C.M."/>
            <person name="Edsinger-Gonzales E."/>
            <person name="Grimwood J."/>
            <person name="Schmutz J."/>
            <person name="Rabbi I.Y."/>
            <person name="Egesi C."/>
            <person name="Nauluvula P."/>
            <person name="Lebot V."/>
            <person name="Ndunguru J."/>
            <person name="Mkamilo G."/>
            <person name="Bart R.S."/>
            <person name="Setter T.L."/>
            <person name="Gleadow R.M."/>
            <person name="Kulakow P."/>
            <person name="Ferguson M.E."/>
            <person name="Rounsley S."/>
            <person name="Rokhsar D.S."/>
        </authorList>
    </citation>
    <scope>NUCLEOTIDE SEQUENCE [LARGE SCALE GENOMIC DNA]</scope>
    <source>
        <strain evidence="4">cv. AM560-2</strain>
    </source>
</reference>
<organism evidence="3 4">
    <name type="scientific">Manihot esculenta</name>
    <name type="common">Cassava</name>
    <name type="synonym">Jatropha manihot</name>
    <dbReference type="NCBI Taxonomy" id="3983"/>
    <lineage>
        <taxon>Eukaryota</taxon>
        <taxon>Viridiplantae</taxon>
        <taxon>Streptophyta</taxon>
        <taxon>Embryophyta</taxon>
        <taxon>Tracheophyta</taxon>
        <taxon>Spermatophyta</taxon>
        <taxon>Magnoliopsida</taxon>
        <taxon>eudicotyledons</taxon>
        <taxon>Gunneridae</taxon>
        <taxon>Pentapetalae</taxon>
        <taxon>rosids</taxon>
        <taxon>fabids</taxon>
        <taxon>Malpighiales</taxon>
        <taxon>Euphorbiaceae</taxon>
        <taxon>Crotonoideae</taxon>
        <taxon>Manihoteae</taxon>
        <taxon>Manihot</taxon>
    </lineage>
</organism>
<dbReference type="PANTHER" id="PTHR35463:SF10">
    <property type="entry name" value="TRANSMEMBRANE PROTEIN"/>
    <property type="match status" value="1"/>
</dbReference>
<comment type="caution">
    <text evidence="3">The sequence shown here is derived from an EMBL/GenBank/DDBJ whole genome shotgun (WGS) entry which is preliminary data.</text>
</comment>
<feature type="compositionally biased region" description="Basic and acidic residues" evidence="1">
    <location>
        <begin position="104"/>
        <end position="141"/>
    </location>
</feature>
<name>A0A2C9URA2_MANES</name>
<evidence type="ECO:0008006" key="5">
    <source>
        <dbReference type="Google" id="ProtNLM"/>
    </source>
</evidence>
<dbReference type="OMA" id="CERITIS"/>
<dbReference type="EMBL" id="CM004399">
    <property type="protein sequence ID" value="OAY33243.1"/>
    <property type="molecule type" value="Genomic_DNA"/>
</dbReference>
<proteinExistence type="predicted"/>
<feature type="signal peptide" evidence="2">
    <location>
        <begin position="1"/>
        <end position="23"/>
    </location>
</feature>
<keyword evidence="2" id="KW-0732">Signal</keyword>
<dbReference type="Proteomes" id="UP000091857">
    <property type="component" value="Chromosome 13"/>
</dbReference>
<keyword evidence="4" id="KW-1185">Reference proteome</keyword>
<dbReference type="AlphaFoldDB" id="A0A2C9URA2"/>
<dbReference type="OrthoDB" id="690661at2759"/>
<dbReference type="PANTHER" id="PTHR35463">
    <property type="entry name" value="TRANSMEMBRANE PROTEIN"/>
    <property type="match status" value="1"/>
</dbReference>
<gene>
    <name evidence="3" type="ORF">MANES_13G079700v8</name>
</gene>
<feature type="chain" id="PRO_5012474498" description="Transmembrane protein" evidence="2">
    <location>
        <begin position="24"/>
        <end position="141"/>
    </location>
</feature>